<accession>A0A812RWG2</accession>
<feature type="transmembrane region" description="Helical" evidence="5">
    <location>
        <begin position="164"/>
        <end position="183"/>
    </location>
</feature>
<proteinExistence type="predicted"/>
<evidence type="ECO:0000256" key="2">
    <source>
        <dbReference type="ARBA" id="ARBA00022692"/>
    </source>
</evidence>
<evidence type="ECO:0000313" key="7">
    <source>
        <dbReference type="EMBL" id="CAE7455167.1"/>
    </source>
</evidence>
<evidence type="ECO:0000256" key="1">
    <source>
        <dbReference type="ARBA" id="ARBA00004141"/>
    </source>
</evidence>
<keyword evidence="2 5" id="KW-0812">Transmembrane</keyword>
<protein>
    <submittedName>
        <fullName evidence="7">Mtr protein</fullName>
    </submittedName>
</protein>
<evidence type="ECO:0000256" key="5">
    <source>
        <dbReference type="SAM" id="Phobius"/>
    </source>
</evidence>
<dbReference type="InterPro" id="IPR013057">
    <property type="entry name" value="AA_transpt_TM"/>
</dbReference>
<dbReference type="GO" id="GO:0015179">
    <property type="term" value="F:L-amino acid transmembrane transporter activity"/>
    <property type="evidence" value="ECO:0007669"/>
    <property type="project" value="TreeGrafter"/>
</dbReference>
<organism evidence="7 8">
    <name type="scientific">Symbiodinium natans</name>
    <dbReference type="NCBI Taxonomy" id="878477"/>
    <lineage>
        <taxon>Eukaryota</taxon>
        <taxon>Sar</taxon>
        <taxon>Alveolata</taxon>
        <taxon>Dinophyceae</taxon>
        <taxon>Suessiales</taxon>
        <taxon>Symbiodiniaceae</taxon>
        <taxon>Symbiodinium</taxon>
    </lineage>
</organism>
<feature type="transmembrane region" description="Helical" evidence="5">
    <location>
        <begin position="373"/>
        <end position="399"/>
    </location>
</feature>
<evidence type="ECO:0000256" key="3">
    <source>
        <dbReference type="ARBA" id="ARBA00022989"/>
    </source>
</evidence>
<feature type="transmembrane region" description="Helical" evidence="5">
    <location>
        <begin position="297"/>
        <end position="318"/>
    </location>
</feature>
<gene>
    <name evidence="7" type="primary">mtr</name>
    <name evidence="7" type="ORF">SNAT2548_LOCUS25038</name>
</gene>
<evidence type="ECO:0000256" key="4">
    <source>
        <dbReference type="ARBA" id="ARBA00023136"/>
    </source>
</evidence>
<feature type="domain" description="Amino acid transporter transmembrane" evidence="6">
    <location>
        <begin position="2"/>
        <end position="348"/>
    </location>
</feature>
<feature type="transmembrane region" description="Helical" evidence="5">
    <location>
        <begin position="123"/>
        <end position="144"/>
    </location>
</feature>
<dbReference type="GO" id="GO:0016020">
    <property type="term" value="C:membrane"/>
    <property type="evidence" value="ECO:0007669"/>
    <property type="project" value="UniProtKB-SubCell"/>
</dbReference>
<feature type="transmembrane region" description="Helical" evidence="5">
    <location>
        <begin position="204"/>
        <end position="229"/>
    </location>
</feature>
<comment type="caution">
    <text evidence="7">The sequence shown here is derived from an EMBL/GenBank/DDBJ whole genome shotgun (WGS) entry which is preliminary data.</text>
</comment>
<dbReference type="EMBL" id="CAJNDS010002377">
    <property type="protein sequence ID" value="CAE7455167.1"/>
    <property type="molecule type" value="Genomic_DNA"/>
</dbReference>
<comment type="subcellular location">
    <subcellularLocation>
        <location evidence="1">Membrane</location>
        <topology evidence="1">Multi-pass membrane protein</topology>
    </subcellularLocation>
</comment>
<dbReference type="PANTHER" id="PTHR22950">
    <property type="entry name" value="AMINO ACID TRANSPORTER"/>
    <property type="match status" value="1"/>
</dbReference>
<keyword evidence="3 5" id="KW-1133">Transmembrane helix</keyword>
<feature type="transmembrane region" description="Helical" evidence="5">
    <location>
        <begin position="324"/>
        <end position="343"/>
    </location>
</feature>
<dbReference type="Pfam" id="PF01490">
    <property type="entry name" value="Aa_trans"/>
    <property type="match status" value="1"/>
</dbReference>
<name>A0A812RWG2_9DINO</name>
<feature type="transmembrane region" description="Helical" evidence="5">
    <location>
        <begin position="60"/>
        <end position="80"/>
    </location>
</feature>
<dbReference type="AlphaFoldDB" id="A0A812RWG2"/>
<evidence type="ECO:0000259" key="6">
    <source>
        <dbReference type="Pfam" id="PF01490"/>
    </source>
</evidence>
<dbReference type="OrthoDB" id="40134at2759"/>
<evidence type="ECO:0000313" key="8">
    <source>
        <dbReference type="Proteomes" id="UP000604046"/>
    </source>
</evidence>
<feature type="transmembrane region" description="Helical" evidence="5">
    <location>
        <begin position="6"/>
        <end position="29"/>
    </location>
</feature>
<feature type="transmembrane region" description="Helical" evidence="5">
    <location>
        <begin position="100"/>
        <end position="116"/>
    </location>
</feature>
<reference evidence="7" key="1">
    <citation type="submission" date="2021-02" db="EMBL/GenBank/DDBJ databases">
        <authorList>
            <person name="Dougan E. K."/>
            <person name="Rhodes N."/>
            <person name="Thang M."/>
            <person name="Chan C."/>
        </authorList>
    </citation>
    <scope>NUCLEOTIDE SEQUENCE</scope>
</reference>
<keyword evidence="4 5" id="KW-0472">Membrane</keyword>
<keyword evidence="8" id="KW-1185">Reference proteome</keyword>
<dbReference type="Proteomes" id="UP000604046">
    <property type="component" value="Unassembled WGS sequence"/>
</dbReference>
<sequence length="419" mass="45664">MAVPFAIANAGFIGGIVICMVITGASIAGSNMLLQIKRRYPDSETFGDLGFKVFGRAGMVFGNLIQLGNFCLFMPCALRFCAEALQGIGSIGPLGGCTDYYVWLVAILCLLTTQVRSFSNANFFTQISLVCIFGMIVCMLAAAFQYDIDEKIPAHLVGNPETDLGIMVVRLASGCTVSAWAYVPAFLTVELSACMEKPAEFKKSLLFAGGLNVLIFLVVGSIVVARWGFGVGEVITITAGVSAWVPGTWVNTLFNFFQLIGNFVSYMLDSVPLCRYCQRAWAPSFKDTWSVSDVLRYLGYTLPTFILALILATFTPSIGTLLDFVTALTTPWVTQIYPALLYWKFLRDSESDEGDADSGKSSQESRSKRPEMLAVLFVLLVGCVSFVMCSVKAVGYLAIEDLRPKFQIGCSGWVLWESA</sequence>
<dbReference type="PANTHER" id="PTHR22950:SF461">
    <property type="entry name" value="AMINO ACID TRANSPORTER TRANSMEMBRANE DOMAIN-CONTAINING PROTEIN"/>
    <property type="match status" value="1"/>
</dbReference>